<accession>A0A653AG14</accession>
<dbReference type="GO" id="GO:0005524">
    <property type="term" value="F:ATP binding"/>
    <property type="evidence" value="ECO:0007669"/>
    <property type="project" value="UniProtKB-KW"/>
</dbReference>
<dbReference type="CDD" id="cd01998">
    <property type="entry name" value="MnmA_TRMU-like"/>
    <property type="match status" value="1"/>
</dbReference>
<dbReference type="InterPro" id="IPR046884">
    <property type="entry name" value="MnmA-like_central"/>
</dbReference>
<dbReference type="GO" id="GO:0005737">
    <property type="term" value="C:cytoplasm"/>
    <property type="evidence" value="ECO:0007669"/>
    <property type="project" value="UniProtKB-SubCell"/>
</dbReference>
<dbReference type="InterPro" id="IPR046885">
    <property type="entry name" value="MnmA-like_C"/>
</dbReference>
<comment type="catalytic activity">
    <reaction evidence="8 9">
        <text>S-sulfanyl-L-cysteinyl-[protein] + uridine(34) in tRNA + AH2 + ATP = 2-thiouridine(34) in tRNA + L-cysteinyl-[protein] + A + AMP + diphosphate + H(+)</text>
        <dbReference type="Rhea" id="RHEA:47032"/>
        <dbReference type="Rhea" id="RHEA-COMP:10131"/>
        <dbReference type="Rhea" id="RHEA-COMP:11726"/>
        <dbReference type="Rhea" id="RHEA-COMP:11727"/>
        <dbReference type="Rhea" id="RHEA-COMP:11728"/>
        <dbReference type="ChEBI" id="CHEBI:13193"/>
        <dbReference type="ChEBI" id="CHEBI:15378"/>
        <dbReference type="ChEBI" id="CHEBI:17499"/>
        <dbReference type="ChEBI" id="CHEBI:29950"/>
        <dbReference type="ChEBI" id="CHEBI:30616"/>
        <dbReference type="ChEBI" id="CHEBI:33019"/>
        <dbReference type="ChEBI" id="CHEBI:61963"/>
        <dbReference type="ChEBI" id="CHEBI:65315"/>
        <dbReference type="ChEBI" id="CHEBI:87170"/>
        <dbReference type="ChEBI" id="CHEBI:456215"/>
        <dbReference type="EC" id="2.8.1.13"/>
    </reaction>
</comment>
<dbReference type="Gene3D" id="2.40.30.10">
    <property type="entry name" value="Translation factors"/>
    <property type="match status" value="1"/>
</dbReference>
<feature type="binding site" evidence="9">
    <location>
        <position position="36"/>
    </location>
    <ligand>
        <name>ATP</name>
        <dbReference type="ChEBI" id="CHEBI:30616"/>
    </ligand>
</feature>
<evidence type="ECO:0000259" key="11">
    <source>
        <dbReference type="Pfam" id="PF20259"/>
    </source>
</evidence>
<feature type="site" description="Interaction with tRNA" evidence="9">
    <location>
        <position position="332"/>
    </location>
</feature>
<feature type="binding site" evidence="9">
    <location>
        <begin position="10"/>
        <end position="17"/>
    </location>
    <ligand>
        <name>ATP</name>
        <dbReference type="ChEBI" id="CHEBI:30616"/>
    </ligand>
</feature>
<keyword evidence="6 9" id="KW-0694">RNA-binding</keyword>
<feature type="region of interest" description="Interaction with tRNA" evidence="9">
    <location>
        <begin position="142"/>
        <end position="144"/>
    </location>
</feature>
<evidence type="ECO:0000256" key="1">
    <source>
        <dbReference type="ARBA" id="ARBA00022555"/>
    </source>
</evidence>
<dbReference type="GO" id="GO:0002143">
    <property type="term" value="P:tRNA wobble position uridine thiolation"/>
    <property type="evidence" value="ECO:0007669"/>
    <property type="project" value="TreeGrafter"/>
</dbReference>
<dbReference type="EC" id="2.8.1.13" evidence="9"/>
<evidence type="ECO:0000313" key="12">
    <source>
        <dbReference type="EMBL" id="VBB46957.1"/>
    </source>
</evidence>
<dbReference type="Pfam" id="PF20259">
    <property type="entry name" value="tRNA_Me_trans_M"/>
    <property type="match status" value="1"/>
</dbReference>
<evidence type="ECO:0000256" key="5">
    <source>
        <dbReference type="ARBA" id="ARBA00022840"/>
    </source>
</evidence>
<feature type="domain" description="tRNA-specific 2-thiouridylase MnmA-like C-terminal" evidence="10">
    <location>
        <begin position="276"/>
        <end position="348"/>
    </location>
</feature>
<keyword evidence="5 9" id="KW-0067">ATP-binding</keyword>
<evidence type="ECO:0000256" key="4">
    <source>
        <dbReference type="ARBA" id="ARBA00022741"/>
    </source>
</evidence>
<dbReference type="HAMAP" id="MF_00144">
    <property type="entry name" value="tRNA_thiouridyl_MnmA"/>
    <property type="match status" value="1"/>
</dbReference>
<dbReference type="InterPro" id="IPR004506">
    <property type="entry name" value="MnmA-like"/>
</dbReference>
<keyword evidence="7" id="KW-1015">Disulfide bond</keyword>
<name>A0A653AG14_UNCDX</name>
<comment type="caution">
    <text evidence="9">Lacks conserved residue(s) required for the propagation of feature annotation.</text>
</comment>
<keyword evidence="2 9" id="KW-0808">Transferase</keyword>
<comment type="similarity">
    <text evidence="9">Belongs to the MnmA/TRMU family.</text>
</comment>
<dbReference type="NCBIfam" id="TIGR00420">
    <property type="entry name" value="trmU"/>
    <property type="match status" value="1"/>
</dbReference>
<evidence type="ECO:0000256" key="7">
    <source>
        <dbReference type="ARBA" id="ARBA00023157"/>
    </source>
</evidence>
<dbReference type="Gene3D" id="3.40.50.620">
    <property type="entry name" value="HUPs"/>
    <property type="match status" value="1"/>
</dbReference>
<feature type="site" description="Interaction with tRNA" evidence="9">
    <location>
        <position position="121"/>
    </location>
</feature>
<evidence type="ECO:0000256" key="2">
    <source>
        <dbReference type="ARBA" id="ARBA00022679"/>
    </source>
</evidence>
<comment type="subcellular location">
    <subcellularLocation>
        <location evidence="9">Cytoplasm</location>
    </subcellularLocation>
</comment>
<feature type="active site" description="Cysteine persulfide intermediate" evidence="9">
    <location>
        <position position="192"/>
    </location>
</feature>
<dbReference type="Pfam" id="PF20258">
    <property type="entry name" value="tRNA_Me_trans_C"/>
    <property type="match status" value="1"/>
</dbReference>
<dbReference type="PANTHER" id="PTHR11933">
    <property type="entry name" value="TRNA 5-METHYLAMINOMETHYL-2-THIOURIDYLATE -METHYLTRANSFERASE"/>
    <property type="match status" value="1"/>
</dbReference>
<evidence type="ECO:0000259" key="10">
    <source>
        <dbReference type="Pfam" id="PF20258"/>
    </source>
</evidence>
<dbReference type="GO" id="GO:0000049">
    <property type="term" value="F:tRNA binding"/>
    <property type="evidence" value="ECO:0007669"/>
    <property type="project" value="UniProtKB-KW"/>
</dbReference>
<protein>
    <recommendedName>
        <fullName evidence="9">tRNA-specific 2-thiouridylase MnmA</fullName>
        <ecNumber evidence="9">2.8.1.13</ecNumber>
    </recommendedName>
</protein>
<evidence type="ECO:0000256" key="8">
    <source>
        <dbReference type="ARBA" id="ARBA00051542"/>
    </source>
</evidence>
<dbReference type="AlphaFoldDB" id="A0A653AG14"/>
<evidence type="ECO:0000256" key="9">
    <source>
        <dbReference type="HAMAP-Rule" id="MF_00144"/>
    </source>
</evidence>
<dbReference type="PANTHER" id="PTHR11933:SF5">
    <property type="entry name" value="MITOCHONDRIAL TRNA-SPECIFIC 2-THIOURIDYLASE 1"/>
    <property type="match status" value="1"/>
</dbReference>
<evidence type="ECO:0000256" key="3">
    <source>
        <dbReference type="ARBA" id="ARBA00022694"/>
    </source>
</evidence>
<dbReference type="GO" id="GO:0103016">
    <property type="term" value="F:tRNA-uridine 2-sulfurtransferase activity"/>
    <property type="evidence" value="ECO:0007669"/>
    <property type="project" value="UniProtKB-EC"/>
</dbReference>
<keyword evidence="3 9" id="KW-0819">tRNA processing</keyword>
<evidence type="ECO:0000256" key="6">
    <source>
        <dbReference type="ARBA" id="ARBA00022884"/>
    </source>
</evidence>
<feature type="active site" description="Nucleophile" evidence="9">
    <location>
        <position position="96"/>
    </location>
</feature>
<organism evidence="12">
    <name type="scientific">Uncultured Desulfatiglans sp</name>
    <dbReference type="NCBI Taxonomy" id="1748965"/>
    <lineage>
        <taxon>Bacteria</taxon>
        <taxon>Pseudomonadati</taxon>
        <taxon>Thermodesulfobacteriota</taxon>
        <taxon>Desulfobacteria</taxon>
        <taxon>Desulfatiglandales</taxon>
        <taxon>Desulfatiglandaceae</taxon>
        <taxon>Desulfatiglans</taxon>
        <taxon>environmental samples</taxon>
    </lineage>
</organism>
<dbReference type="Pfam" id="PF03054">
    <property type="entry name" value="tRNA_Me_trans"/>
    <property type="match status" value="1"/>
</dbReference>
<gene>
    <name evidence="9 12" type="primary">mnmA</name>
    <name evidence="12" type="ORF">TRIP_B50033</name>
</gene>
<keyword evidence="1 9" id="KW-0820">tRNA-binding</keyword>
<dbReference type="NCBIfam" id="NF001138">
    <property type="entry name" value="PRK00143.1"/>
    <property type="match status" value="1"/>
</dbReference>
<keyword evidence="4 9" id="KW-0547">Nucleotide-binding</keyword>
<feature type="binding site" evidence="9">
    <location>
        <position position="120"/>
    </location>
    <ligand>
        <name>ATP</name>
        <dbReference type="ChEBI" id="CHEBI:30616"/>
    </ligand>
</feature>
<dbReference type="FunFam" id="2.30.30.280:FF:000001">
    <property type="entry name" value="tRNA-specific 2-thiouridylase MnmA"/>
    <property type="match status" value="1"/>
</dbReference>
<dbReference type="InterPro" id="IPR023382">
    <property type="entry name" value="MnmA-like_central_sf"/>
</dbReference>
<sequence length="354" mass="38708">MNPPIDILVAVSGGVDSAVAAALLKREGRRICAVHFLLPGPETAREALIAKTRRICGHLGIPLVLRDVREAFDREVITPFRAAYLGGLTPNPCVLCNERVKFPQLVDEADRMGAPSIATGHYAVLTAEDGRPRLGRGADPGKEQSYFLHRLSAAILARTRFPLGRMMKAEVEREAVRLGLPVEPGHESQEICFLGGEDYRHLIQEGNGRTAAPGRIIDIRGAFVGAHSGAYRYTIGQRHGLGIASPRPYYVLEIRAQQNEVVVGRREDLYSSNGVAEDFVWKGGIKPIQGKIEVLAQIRYRHKAAPAVLEMTGSKRVSLTFREPQWAVTPGQALVCYDGETVLGGGWIVRPPQS</sequence>
<reference evidence="12" key="1">
    <citation type="submission" date="2018-07" db="EMBL/GenBank/DDBJ databases">
        <authorList>
            <consortium name="Genoscope - CEA"/>
            <person name="William W."/>
        </authorList>
    </citation>
    <scope>NUCLEOTIDE SEQUENCE</scope>
    <source>
        <strain evidence="12">IK1</strain>
    </source>
</reference>
<dbReference type="Gene3D" id="2.30.30.280">
    <property type="entry name" value="Adenine nucleotide alpha hydrolases-like domains"/>
    <property type="match status" value="1"/>
</dbReference>
<proteinExistence type="inferred from homology"/>
<dbReference type="SUPFAM" id="SSF52402">
    <property type="entry name" value="Adenine nucleotide alpha hydrolases-like"/>
    <property type="match status" value="1"/>
</dbReference>
<comment type="function">
    <text evidence="9">Catalyzes the 2-thiolation of uridine at the wobble position (U34) of tRNA, leading to the formation of s(2)U34.</text>
</comment>
<keyword evidence="9" id="KW-0963">Cytoplasm</keyword>
<dbReference type="InterPro" id="IPR014729">
    <property type="entry name" value="Rossmann-like_a/b/a_fold"/>
</dbReference>
<feature type="region of interest" description="Interaction with tRNA" evidence="9">
    <location>
        <begin position="299"/>
        <end position="300"/>
    </location>
</feature>
<dbReference type="EMBL" id="UPXX01000032">
    <property type="protein sequence ID" value="VBB46957.1"/>
    <property type="molecule type" value="Genomic_DNA"/>
</dbReference>
<feature type="domain" description="tRNA-specific 2-thiouridylase MnmA-like central" evidence="11">
    <location>
        <begin position="211"/>
        <end position="265"/>
    </location>
</feature>